<sequence length="309" mass="33976">MQIIKRILTNNFAPDSLNVTAAKSRPFAMAKPYYGEKWWDDKSVAVVTGANKGIGFEVARELGKCGITVIVAARQQQLGEEARDKIQASPGCSGKIIFHQLDITDASSIIRFASWVKHEFPQGLDIVVNNAGMAFKGNTFGAAEALTTLDTNFFGTMNFTEAIKPSLRDVFSRVVIVSSRAGKSSIIPGQALRKEILFASSKEEIGRLGERFIEDIQNGKHAQEGWPNSMYGISKLLLTVYSRIEAKELEPRQVMVNACCPGWCKTDMSSWGGPKTALEGADTPLWLALRTPSQFVTGKFFGERMEVDV</sequence>
<keyword evidence="2" id="KW-0521">NADP</keyword>
<comment type="caution">
    <text evidence="4">The sequence shown here is derived from an EMBL/GenBank/DDBJ whole genome shotgun (WGS) entry which is preliminary data.</text>
</comment>
<comment type="similarity">
    <text evidence="1">Belongs to the short-chain dehydrogenases/reductases (SDR) family.</text>
</comment>
<dbReference type="Proteomes" id="UP000232323">
    <property type="component" value="Unassembled WGS sequence"/>
</dbReference>
<organism evidence="4 5">
    <name type="scientific">Chlamydomonas eustigma</name>
    <dbReference type="NCBI Taxonomy" id="1157962"/>
    <lineage>
        <taxon>Eukaryota</taxon>
        <taxon>Viridiplantae</taxon>
        <taxon>Chlorophyta</taxon>
        <taxon>core chlorophytes</taxon>
        <taxon>Chlorophyceae</taxon>
        <taxon>CS clade</taxon>
        <taxon>Chlamydomonadales</taxon>
        <taxon>Chlamydomonadaceae</taxon>
        <taxon>Chlamydomonas</taxon>
    </lineage>
</organism>
<dbReference type="AlphaFoldDB" id="A0A250WYJ7"/>
<dbReference type="SUPFAM" id="SSF51735">
    <property type="entry name" value="NAD(P)-binding Rossmann-fold domains"/>
    <property type="match status" value="1"/>
</dbReference>
<dbReference type="PANTHER" id="PTHR43963:SF6">
    <property type="entry name" value="CHAIN DEHYDROGENASE FAMILY PROTEIN, PUTATIVE (AFU_ORTHOLOGUE AFUA_3G15350)-RELATED"/>
    <property type="match status" value="1"/>
</dbReference>
<dbReference type="InterPro" id="IPR036291">
    <property type="entry name" value="NAD(P)-bd_dom_sf"/>
</dbReference>
<accession>A0A250WYJ7</accession>
<name>A0A250WYJ7_9CHLO</name>
<dbReference type="InterPro" id="IPR002347">
    <property type="entry name" value="SDR_fam"/>
</dbReference>
<dbReference type="Gene3D" id="3.40.50.720">
    <property type="entry name" value="NAD(P)-binding Rossmann-like Domain"/>
    <property type="match status" value="1"/>
</dbReference>
<dbReference type="Pfam" id="PF00106">
    <property type="entry name" value="adh_short"/>
    <property type="match status" value="1"/>
</dbReference>
<evidence type="ECO:0000256" key="2">
    <source>
        <dbReference type="ARBA" id="ARBA00022857"/>
    </source>
</evidence>
<evidence type="ECO:0000313" key="5">
    <source>
        <dbReference type="Proteomes" id="UP000232323"/>
    </source>
</evidence>
<evidence type="ECO:0000313" key="4">
    <source>
        <dbReference type="EMBL" id="GAX75856.1"/>
    </source>
</evidence>
<dbReference type="PRINTS" id="PR00081">
    <property type="entry name" value="GDHRDH"/>
</dbReference>
<protein>
    <submittedName>
        <fullName evidence="4">Uncharacterized protein</fullName>
    </submittedName>
</protein>
<reference evidence="4 5" key="1">
    <citation type="submission" date="2017-08" db="EMBL/GenBank/DDBJ databases">
        <title>Acidophilic green algal genome provides insights into adaptation to an acidic environment.</title>
        <authorList>
            <person name="Hirooka S."/>
            <person name="Hirose Y."/>
            <person name="Kanesaki Y."/>
            <person name="Higuchi S."/>
            <person name="Fujiwara T."/>
            <person name="Onuma R."/>
            <person name="Era A."/>
            <person name="Ohbayashi R."/>
            <person name="Uzuka A."/>
            <person name="Nozaki H."/>
            <person name="Yoshikawa H."/>
            <person name="Miyagishima S.Y."/>
        </authorList>
    </citation>
    <scope>NUCLEOTIDE SEQUENCE [LARGE SCALE GENOMIC DNA]</scope>
    <source>
        <strain evidence="4 5">NIES-2499</strain>
    </source>
</reference>
<gene>
    <name evidence="4" type="ORF">CEUSTIGMA_g3299.t1</name>
</gene>
<dbReference type="Pfam" id="PF13561">
    <property type="entry name" value="adh_short_C2"/>
    <property type="match status" value="1"/>
</dbReference>
<dbReference type="GO" id="GO:0016491">
    <property type="term" value="F:oxidoreductase activity"/>
    <property type="evidence" value="ECO:0007669"/>
    <property type="project" value="UniProtKB-KW"/>
</dbReference>
<dbReference type="EMBL" id="BEGY01000014">
    <property type="protein sequence ID" value="GAX75856.1"/>
    <property type="molecule type" value="Genomic_DNA"/>
</dbReference>
<dbReference type="STRING" id="1157962.A0A250WYJ7"/>
<dbReference type="OrthoDB" id="1933717at2759"/>
<proteinExistence type="inferred from homology"/>
<keyword evidence="3" id="KW-0560">Oxidoreductase</keyword>
<keyword evidence="5" id="KW-1185">Reference proteome</keyword>
<evidence type="ECO:0000256" key="1">
    <source>
        <dbReference type="ARBA" id="ARBA00006484"/>
    </source>
</evidence>
<evidence type="ECO:0000256" key="3">
    <source>
        <dbReference type="ARBA" id="ARBA00023002"/>
    </source>
</evidence>
<dbReference type="PANTHER" id="PTHR43963">
    <property type="entry name" value="CARBONYL REDUCTASE 1-RELATED"/>
    <property type="match status" value="1"/>
</dbReference>